<protein>
    <submittedName>
        <fullName evidence="6">TetR family transcriptional regulator</fullName>
    </submittedName>
</protein>
<dbReference type="InterPro" id="IPR009057">
    <property type="entry name" value="Homeodomain-like_sf"/>
</dbReference>
<feature type="domain" description="HTH tetR-type" evidence="5">
    <location>
        <begin position="12"/>
        <end position="72"/>
    </location>
</feature>
<feature type="DNA-binding region" description="H-T-H motif" evidence="4">
    <location>
        <begin position="35"/>
        <end position="54"/>
    </location>
</feature>
<organism evidence="6 7">
    <name type="scientific">Maritalea porphyrae</name>
    <dbReference type="NCBI Taxonomy" id="880732"/>
    <lineage>
        <taxon>Bacteria</taxon>
        <taxon>Pseudomonadati</taxon>
        <taxon>Pseudomonadota</taxon>
        <taxon>Alphaproteobacteria</taxon>
        <taxon>Hyphomicrobiales</taxon>
        <taxon>Devosiaceae</taxon>
        <taxon>Maritalea</taxon>
    </lineage>
</organism>
<proteinExistence type="predicted"/>
<evidence type="ECO:0000256" key="2">
    <source>
        <dbReference type="ARBA" id="ARBA00023125"/>
    </source>
</evidence>
<evidence type="ECO:0000313" key="6">
    <source>
        <dbReference type="EMBL" id="GLQ17665.1"/>
    </source>
</evidence>
<dbReference type="InterPro" id="IPR054156">
    <property type="entry name" value="YxaF_TetR_C"/>
</dbReference>
<keyword evidence="3" id="KW-0804">Transcription</keyword>
<gene>
    <name evidence="6" type="ORF">GCM10007879_19140</name>
</gene>
<dbReference type="PROSITE" id="PS50977">
    <property type="entry name" value="HTH_TETR_2"/>
    <property type="match status" value="1"/>
</dbReference>
<dbReference type="Pfam" id="PF00440">
    <property type="entry name" value="TetR_N"/>
    <property type="match status" value="1"/>
</dbReference>
<evidence type="ECO:0000256" key="3">
    <source>
        <dbReference type="ARBA" id="ARBA00023163"/>
    </source>
</evidence>
<keyword evidence="2 4" id="KW-0238">DNA-binding</keyword>
<evidence type="ECO:0000313" key="7">
    <source>
        <dbReference type="Proteomes" id="UP001161405"/>
    </source>
</evidence>
<dbReference type="RefSeq" id="WP_284363981.1">
    <property type="nucleotide sequence ID" value="NZ_BSNI01000002.1"/>
</dbReference>
<dbReference type="InterPro" id="IPR001647">
    <property type="entry name" value="HTH_TetR"/>
</dbReference>
<keyword evidence="7" id="KW-1185">Reference proteome</keyword>
<dbReference type="SUPFAM" id="SSF48498">
    <property type="entry name" value="Tetracyclin repressor-like, C-terminal domain"/>
    <property type="match status" value="1"/>
</dbReference>
<dbReference type="InterPro" id="IPR036271">
    <property type="entry name" value="Tet_transcr_reg_TetR-rel_C_sf"/>
</dbReference>
<dbReference type="PANTHER" id="PTHR47506:SF3">
    <property type="entry name" value="HTH-TYPE TRANSCRIPTIONAL REGULATOR LMRA"/>
    <property type="match status" value="1"/>
</dbReference>
<accession>A0ABQ5USC6</accession>
<comment type="caution">
    <text evidence="6">The sequence shown here is derived from an EMBL/GenBank/DDBJ whole genome shotgun (WGS) entry which is preliminary data.</text>
</comment>
<dbReference type="EMBL" id="BSNI01000002">
    <property type="protein sequence ID" value="GLQ17665.1"/>
    <property type="molecule type" value="Genomic_DNA"/>
</dbReference>
<sequence length="195" mass="20810">MTAQINKKTKGEITREKLVGVAATLFHEKGYHAVGLNEICAVGDLPKGSLYYHFPKGKEQIAVAVIDAAKHQVATDLGEATSSAKSVDQFIDILLARFAQNLAQSDFNKGCPITTINLEMAGSSEPIRAACASAFAHWIDLCAASLKQTGIANVKARDLAELIYASVEGAMILARAQRDVAPILRAAPHLKKLVA</sequence>
<reference evidence="6" key="2">
    <citation type="submission" date="2023-01" db="EMBL/GenBank/DDBJ databases">
        <title>Draft genome sequence of Maritalea porphyrae strain NBRC 107169.</title>
        <authorList>
            <person name="Sun Q."/>
            <person name="Mori K."/>
        </authorList>
    </citation>
    <scope>NUCLEOTIDE SEQUENCE</scope>
    <source>
        <strain evidence="6">NBRC 107169</strain>
    </source>
</reference>
<dbReference type="Pfam" id="PF21993">
    <property type="entry name" value="TetR_C_13_2"/>
    <property type="match status" value="1"/>
</dbReference>
<dbReference type="SUPFAM" id="SSF46689">
    <property type="entry name" value="Homeodomain-like"/>
    <property type="match status" value="1"/>
</dbReference>
<dbReference type="Gene3D" id="1.10.357.10">
    <property type="entry name" value="Tetracycline Repressor, domain 2"/>
    <property type="match status" value="1"/>
</dbReference>
<evidence type="ECO:0000256" key="4">
    <source>
        <dbReference type="PROSITE-ProRule" id="PRU00335"/>
    </source>
</evidence>
<reference evidence="6" key="1">
    <citation type="journal article" date="2014" name="Int. J. Syst. Evol. Microbiol.">
        <title>Complete genome of a new Firmicutes species belonging to the dominant human colonic microbiota ('Ruminococcus bicirculans') reveals two chromosomes and a selective capacity to utilize plant glucans.</title>
        <authorList>
            <consortium name="NISC Comparative Sequencing Program"/>
            <person name="Wegmann U."/>
            <person name="Louis P."/>
            <person name="Goesmann A."/>
            <person name="Henrissat B."/>
            <person name="Duncan S.H."/>
            <person name="Flint H.J."/>
        </authorList>
    </citation>
    <scope>NUCLEOTIDE SEQUENCE</scope>
    <source>
        <strain evidence="6">NBRC 107169</strain>
    </source>
</reference>
<evidence type="ECO:0000256" key="1">
    <source>
        <dbReference type="ARBA" id="ARBA00023015"/>
    </source>
</evidence>
<name>A0ABQ5USC6_9HYPH</name>
<keyword evidence="1" id="KW-0805">Transcription regulation</keyword>
<dbReference type="PANTHER" id="PTHR47506">
    <property type="entry name" value="TRANSCRIPTIONAL REGULATORY PROTEIN"/>
    <property type="match status" value="1"/>
</dbReference>
<dbReference type="Proteomes" id="UP001161405">
    <property type="component" value="Unassembled WGS sequence"/>
</dbReference>
<evidence type="ECO:0000259" key="5">
    <source>
        <dbReference type="PROSITE" id="PS50977"/>
    </source>
</evidence>